<dbReference type="Gene3D" id="3.20.20.140">
    <property type="entry name" value="Metal-dependent hydrolases"/>
    <property type="match status" value="1"/>
</dbReference>
<dbReference type="STRING" id="1082931.KKY_2368"/>
<dbReference type="KEGG" id="phl:KKY_2368"/>
<feature type="domain" description="Amidohydrolase-related" evidence="1">
    <location>
        <begin position="2"/>
        <end position="228"/>
    </location>
</feature>
<evidence type="ECO:0000313" key="2">
    <source>
        <dbReference type="EMBL" id="AEQ52377.1"/>
    </source>
</evidence>
<protein>
    <submittedName>
        <fullName evidence="2">Amidohydrolase 2</fullName>
    </submittedName>
</protein>
<accession>G4R8D3</accession>
<name>G4R8D3_PELHB</name>
<dbReference type="AlphaFoldDB" id="G4R8D3"/>
<keyword evidence="2" id="KW-0378">Hydrolase</keyword>
<sequence length="230" mass="24968">MFGIERCVIVQSGCHGYDNSAMLEAMAARPGRYLGIALVPIDVADATLADLAAHGVRGVRFNFMPHLEVGASAQDIVAFSHRLADYGMHLQIHLAPQLIAETGAILAAAATPVVIDHMGRIDAAAGPDQEPFCALMDLMENEKFLVKVSGSERASARGVPYDDAVPFARRLVETYPDRVFWGTDWPHPNLAGGPPDDGVLVDLIARIAPDPAHLRALMVDNPQRFYRFED</sequence>
<dbReference type="Pfam" id="PF04909">
    <property type="entry name" value="Amidohydro_2"/>
    <property type="match status" value="1"/>
</dbReference>
<dbReference type="EMBL" id="CP003075">
    <property type="protein sequence ID" value="AEQ52377.1"/>
    <property type="molecule type" value="Genomic_DNA"/>
</dbReference>
<proteinExistence type="predicted"/>
<dbReference type="Proteomes" id="UP000008850">
    <property type="component" value="Chromosome"/>
</dbReference>
<dbReference type="eggNOG" id="COG3618">
    <property type="taxonomic scope" value="Bacteria"/>
</dbReference>
<dbReference type="HOGENOM" id="CLU_064039_2_1_5"/>
<reference evidence="2 3" key="1">
    <citation type="journal article" date="2012" name="J. Bacteriol.">
        <title>Complete genome sequence of Pelagibacterium halotolerans B2T.</title>
        <authorList>
            <person name="Huo Y.Y."/>
            <person name="Cheng H."/>
            <person name="Han X.F."/>
            <person name="Jiang X.W."/>
            <person name="Sun C."/>
            <person name="Zhang X.Q."/>
            <person name="Zhu X.F."/>
            <person name="Liu Y.F."/>
            <person name="Li P.F."/>
            <person name="Ni P.X."/>
            <person name="Wu M."/>
        </authorList>
    </citation>
    <scope>NUCLEOTIDE SEQUENCE [LARGE SCALE GENOMIC DNA]</scope>
    <source>
        <strain evidence="3">DSM 22347 / JCM 15775 / CGMCC 1.7692 / B2</strain>
    </source>
</reference>
<dbReference type="InterPro" id="IPR052358">
    <property type="entry name" value="Aro_Compnd_Degr_Hydrolases"/>
</dbReference>
<dbReference type="PANTHER" id="PTHR35563:SF2">
    <property type="entry name" value="BARREL METAL-DEPENDENT HYDROLASE, PUTATIVE (AFU_ORTHOLOGUE AFUA_1G16240)-RELATED"/>
    <property type="match status" value="1"/>
</dbReference>
<evidence type="ECO:0000313" key="3">
    <source>
        <dbReference type="Proteomes" id="UP000008850"/>
    </source>
</evidence>
<dbReference type="InterPro" id="IPR032466">
    <property type="entry name" value="Metal_Hydrolase"/>
</dbReference>
<dbReference type="PANTHER" id="PTHR35563">
    <property type="entry name" value="BARREL METAL-DEPENDENT HYDROLASE, PUTATIVE (AFU_ORTHOLOGUE AFUA_1G16240)-RELATED"/>
    <property type="match status" value="1"/>
</dbReference>
<dbReference type="GO" id="GO:0016787">
    <property type="term" value="F:hydrolase activity"/>
    <property type="evidence" value="ECO:0007669"/>
    <property type="project" value="UniProtKB-KW"/>
</dbReference>
<gene>
    <name evidence="2" type="ordered locus">KKY_2368</name>
</gene>
<evidence type="ECO:0000259" key="1">
    <source>
        <dbReference type="Pfam" id="PF04909"/>
    </source>
</evidence>
<dbReference type="SUPFAM" id="SSF51556">
    <property type="entry name" value="Metallo-dependent hydrolases"/>
    <property type="match status" value="1"/>
</dbReference>
<organism evidence="2 3">
    <name type="scientific">Pelagibacterium halotolerans (strain DSM 22347 / JCM 15775 / CGMCC 1.7692 / B2)</name>
    <dbReference type="NCBI Taxonomy" id="1082931"/>
    <lineage>
        <taxon>Bacteria</taxon>
        <taxon>Pseudomonadati</taxon>
        <taxon>Pseudomonadota</taxon>
        <taxon>Alphaproteobacteria</taxon>
        <taxon>Hyphomicrobiales</taxon>
        <taxon>Devosiaceae</taxon>
        <taxon>Pelagibacterium</taxon>
    </lineage>
</organism>
<keyword evidence="3" id="KW-1185">Reference proteome</keyword>
<dbReference type="InterPro" id="IPR006680">
    <property type="entry name" value="Amidohydro-rel"/>
</dbReference>